<comment type="caution">
    <text evidence="2">The sequence shown here is derived from an EMBL/GenBank/DDBJ whole genome shotgun (WGS) entry which is preliminary data.</text>
</comment>
<dbReference type="EMBL" id="BART01005581">
    <property type="protein sequence ID" value="GAG67824.1"/>
    <property type="molecule type" value="Genomic_DNA"/>
</dbReference>
<evidence type="ECO:0000313" key="2">
    <source>
        <dbReference type="EMBL" id="GAH11263.1"/>
    </source>
</evidence>
<dbReference type="AlphaFoldDB" id="X1ERJ3"/>
<accession>X1ERJ3</accession>
<sequence>MYKWVSLIYQSGEELKELLNEFLAEIHSEMDSGLDLSDLDEITPE</sequence>
<dbReference type="EMBL" id="BART01033805">
    <property type="protein sequence ID" value="GAH11263.1"/>
    <property type="molecule type" value="Genomic_DNA"/>
</dbReference>
<name>X1ERJ3_9ZZZZ</name>
<evidence type="ECO:0000313" key="1">
    <source>
        <dbReference type="EMBL" id="GAG67824.1"/>
    </source>
</evidence>
<proteinExistence type="predicted"/>
<reference evidence="2" key="1">
    <citation type="journal article" date="2014" name="Front. Microbiol.">
        <title>High frequency of phylogenetically diverse reductive dehalogenase-homologous genes in deep subseafloor sedimentary metagenomes.</title>
        <authorList>
            <person name="Kawai M."/>
            <person name="Futagami T."/>
            <person name="Toyoda A."/>
            <person name="Takaki Y."/>
            <person name="Nishi S."/>
            <person name="Hori S."/>
            <person name="Arai W."/>
            <person name="Tsubouchi T."/>
            <person name="Morono Y."/>
            <person name="Uchiyama I."/>
            <person name="Ito T."/>
            <person name="Fujiyama A."/>
            <person name="Inagaki F."/>
            <person name="Takami H."/>
        </authorList>
    </citation>
    <scope>NUCLEOTIDE SEQUENCE</scope>
    <source>
        <strain evidence="2">Expedition CK06-06</strain>
    </source>
</reference>
<gene>
    <name evidence="1" type="ORF">S01H4_12846</name>
    <name evidence="2" type="ORF">S01H4_57961</name>
</gene>
<organism evidence="2">
    <name type="scientific">marine sediment metagenome</name>
    <dbReference type="NCBI Taxonomy" id="412755"/>
    <lineage>
        <taxon>unclassified sequences</taxon>
        <taxon>metagenomes</taxon>
        <taxon>ecological metagenomes</taxon>
    </lineage>
</organism>
<protein>
    <submittedName>
        <fullName evidence="2">Uncharacterized protein</fullName>
    </submittedName>
</protein>